<gene>
    <name evidence="4" type="ORF">COW36_12145</name>
</gene>
<dbReference type="PROSITE" id="PS50005">
    <property type="entry name" value="TPR"/>
    <property type="match status" value="1"/>
</dbReference>
<dbReference type="Gene3D" id="1.25.40.10">
    <property type="entry name" value="Tetratricopeptide repeat domain"/>
    <property type="match status" value="1"/>
</dbReference>
<dbReference type="InterPro" id="IPR019734">
    <property type="entry name" value="TPR_rpt"/>
</dbReference>
<dbReference type="AlphaFoldDB" id="A0A2M7G3Q5"/>
<keyword evidence="1" id="KW-0802">TPR repeat</keyword>
<feature type="compositionally biased region" description="Polar residues" evidence="3">
    <location>
        <begin position="7"/>
        <end position="17"/>
    </location>
</feature>
<feature type="region of interest" description="Disordered" evidence="3">
    <location>
        <begin position="1"/>
        <end position="21"/>
    </location>
</feature>
<comment type="caution">
    <text evidence="4">The sequence shown here is derived from an EMBL/GenBank/DDBJ whole genome shotgun (WGS) entry which is preliminary data.</text>
</comment>
<feature type="repeat" description="TPR" evidence="1">
    <location>
        <begin position="68"/>
        <end position="101"/>
    </location>
</feature>
<organism evidence="4 5">
    <name type="scientific">bacterium (Candidatus Blackallbacteria) CG17_big_fil_post_rev_8_21_14_2_50_48_46</name>
    <dbReference type="NCBI Taxonomy" id="2014261"/>
    <lineage>
        <taxon>Bacteria</taxon>
        <taxon>Candidatus Blackallbacteria</taxon>
    </lineage>
</organism>
<evidence type="ECO:0000313" key="4">
    <source>
        <dbReference type="EMBL" id="PIW16510.1"/>
    </source>
</evidence>
<protein>
    <submittedName>
        <fullName evidence="4">Uncharacterized protein</fullName>
    </submittedName>
</protein>
<accession>A0A2M7G3Q5</accession>
<feature type="coiled-coil region" evidence="2">
    <location>
        <begin position="178"/>
        <end position="229"/>
    </location>
</feature>
<proteinExistence type="predicted"/>
<keyword evidence="2" id="KW-0175">Coiled coil</keyword>
<evidence type="ECO:0000256" key="2">
    <source>
        <dbReference type="SAM" id="Coils"/>
    </source>
</evidence>
<evidence type="ECO:0000313" key="5">
    <source>
        <dbReference type="Proteomes" id="UP000231019"/>
    </source>
</evidence>
<name>A0A2M7G3Q5_9BACT</name>
<sequence>MDLSALSKISSKKTQNMQDERQKRFDRLYRMGAEYLKRAKKTDFSDRSLVKKAGICFSQAIENNRRDPRPLVKLGYISTVFRDTKLATRYLNEALRLDPENKDAKKLLAHIEKQSTQAIKNLKKDKGLSLQKVQKLSEAAPVTGKAFYLQTQELILTQIRESFERMQGIQPTLVPINLQKFEEIHQQLETNYEELNQKLDQLEEEGFDIEPLERDFQKLEVNLNLMEDTCKLSRKMIALKKSIQEETSKVQDWNQVLEMHPAPEKKAEIDSHFDEMMDRSDELADELDELEGSGFDIQALMKYYNQFSAACHRLEKLLED</sequence>
<dbReference type="Proteomes" id="UP000231019">
    <property type="component" value="Unassembled WGS sequence"/>
</dbReference>
<evidence type="ECO:0000256" key="1">
    <source>
        <dbReference type="PROSITE-ProRule" id="PRU00339"/>
    </source>
</evidence>
<dbReference type="InterPro" id="IPR011990">
    <property type="entry name" value="TPR-like_helical_dom_sf"/>
</dbReference>
<reference evidence="4 5" key="1">
    <citation type="submission" date="2017-09" db="EMBL/GenBank/DDBJ databases">
        <title>Depth-based differentiation of microbial function through sediment-hosted aquifers and enrichment of novel symbionts in the deep terrestrial subsurface.</title>
        <authorList>
            <person name="Probst A.J."/>
            <person name="Ladd B."/>
            <person name="Jarett J.K."/>
            <person name="Geller-Mcgrath D.E."/>
            <person name="Sieber C.M."/>
            <person name="Emerson J.B."/>
            <person name="Anantharaman K."/>
            <person name="Thomas B.C."/>
            <person name="Malmstrom R."/>
            <person name="Stieglmeier M."/>
            <person name="Klingl A."/>
            <person name="Woyke T."/>
            <person name="Ryan C.M."/>
            <person name="Banfield J.F."/>
        </authorList>
    </citation>
    <scope>NUCLEOTIDE SEQUENCE [LARGE SCALE GENOMIC DNA]</scope>
    <source>
        <strain evidence="4">CG17_big_fil_post_rev_8_21_14_2_50_48_46</strain>
    </source>
</reference>
<dbReference type="SUPFAM" id="SSF48452">
    <property type="entry name" value="TPR-like"/>
    <property type="match status" value="1"/>
</dbReference>
<dbReference type="EMBL" id="PFFQ01000037">
    <property type="protein sequence ID" value="PIW16510.1"/>
    <property type="molecule type" value="Genomic_DNA"/>
</dbReference>
<evidence type="ECO:0000256" key="3">
    <source>
        <dbReference type="SAM" id="MobiDB-lite"/>
    </source>
</evidence>